<keyword evidence="14" id="KW-1185">Reference proteome</keyword>
<keyword evidence="3 11" id="KW-0963">Cytoplasm</keyword>
<evidence type="ECO:0000256" key="5">
    <source>
        <dbReference type="ARBA" id="ARBA00022630"/>
    </source>
</evidence>
<dbReference type="InterPro" id="IPR036188">
    <property type="entry name" value="FAD/NAD-bd_sf"/>
</dbReference>
<keyword evidence="10 11" id="KW-0520">NAD</keyword>
<evidence type="ECO:0000313" key="13">
    <source>
        <dbReference type="EMBL" id="TDR89941.1"/>
    </source>
</evidence>
<dbReference type="Pfam" id="PF01134">
    <property type="entry name" value="GIDA"/>
    <property type="match status" value="1"/>
</dbReference>
<dbReference type="GO" id="GO:0047151">
    <property type="term" value="F:tRNA (uracil(54)-C5)-methyltransferase activity, 5,10-methylenetetrahydrofolate-dependent"/>
    <property type="evidence" value="ECO:0007669"/>
    <property type="project" value="UniProtKB-UniRule"/>
</dbReference>
<dbReference type="Proteomes" id="UP000295122">
    <property type="component" value="Unassembled WGS sequence"/>
</dbReference>
<dbReference type="GO" id="GO:0030488">
    <property type="term" value="P:tRNA methylation"/>
    <property type="evidence" value="ECO:0007669"/>
    <property type="project" value="TreeGrafter"/>
</dbReference>
<comment type="function">
    <text evidence="11">Catalyzes the folate-dependent formation of 5-methyl-uridine at position 54 (M-5-U54) in all tRNAs.</text>
</comment>
<evidence type="ECO:0000256" key="6">
    <source>
        <dbReference type="ARBA" id="ARBA00022679"/>
    </source>
</evidence>
<dbReference type="InterPro" id="IPR020595">
    <property type="entry name" value="MnmG-rel_CS"/>
</dbReference>
<comment type="catalytic activity">
    <reaction evidence="11">
        <text>uridine(54) in tRNA + (6R)-5,10-methylene-5,6,7,8-tetrahydrofolate + NADPH + H(+) = 5-methyluridine(54) in tRNA + (6S)-5,6,7,8-tetrahydrofolate + NADP(+)</text>
        <dbReference type="Rhea" id="RHEA:62372"/>
        <dbReference type="Rhea" id="RHEA-COMP:10167"/>
        <dbReference type="Rhea" id="RHEA-COMP:10193"/>
        <dbReference type="ChEBI" id="CHEBI:15378"/>
        <dbReference type="ChEBI" id="CHEBI:15636"/>
        <dbReference type="ChEBI" id="CHEBI:57453"/>
        <dbReference type="ChEBI" id="CHEBI:57783"/>
        <dbReference type="ChEBI" id="CHEBI:58349"/>
        <dbReference type="ChEBI" id="CHEBI:65315"/>
        <dbReference type="ChEBI" id="CHEBI:74447"/>
        <dbReference type="EC" id="2.1.1.74"/>
    </reaction>
</comment>
<dbReference type="GO" id="GO:0005829">
    <property type="term" value="C:cytosol"/>
    <property type="evidence" value="ECO:0007669"/>
    <property type="project" value="TreeGrafter"/>
</dbReference>
<reference evidence="13 14" key="1">
    <citation type="submission" date="2019-03" db="EMBL/GenBank/DDBJ databases">
        <title>Genomic Encyclopedia of Type Strains, Phase IV (KMG-IV): sequencing the most valuable type-strain genomes for metagenomic binning, comparative biology and taxonomic classification.</title>
        <authorList>
            <person name="Goeker M."/>
        </authorList>
    </citation>
    <scope>NUCLEOTIDE SEQUENCE [LARGE SCALE GENOMIC DNA]</scope>
    <source>
        <strain evidence="13 14">DSM 25903</strain>
    </source>
</reference>
<keyword evidence="7 11" id="KW-0819">tRNA processing</keyword>
<feature type="domain" description="MnmG N-terminal" evidence="12">
    <location>
        <begin position="5"/>
        <end position="376"/>
    </location>
</feature>
<evidence type="ECO:0000256" key="1">
    <source>
        <dbReference type="ARBA" id="ARBA00001974"/>
    </source>
</evidence>
<evidence type="ECO:0000256" key="10">
    <source>
        <dbReference type="ARBA" id="ARBA00023027"/>
    </source>
</evidence>
<dbReference type="InterPro" id="IPR002218">
    <property type="entry name" value="MnmG-rel"/>
</dbReference>
<evidence type="ECO:0000256" key="7">
    <source>
        <dbReference type="ARBA" id="ARBA00022694"/>
    </source>
</evidence>
<dbReference type="NCBIfam" id="TIGR00137">
    <property type="entry name" value="gid_trmFO"/>
    <property type="match status" value="1"/>
</dbReference>
<comment type="catalytic activity">
    <reaction evidence="11">
        <text>uridine(54) in tRNA + (6R)-5,10-methylene-5,6,7,8-tetrahydrofolate + NADH + H(+) = 5-methyluridine(54) in tRNA + (6S)-5,6,7,8-tetrahydrofolate + NAD(+)</text>
        <dbReference type="Rhea" id="RHEA:16873"/>
        <dbReference type="Rhea" id="RHEA-COMP:10167"/>
        <dbReference type="Rhea" id="RHEA-COMP:10193"/>
        <dbReference type="ChEBI" id="CHEBI:15378"/>
        <dbReference type="ChEBI" id="CHEBI:15636"/>
        <dbReference type="ChEBI" id="CHEBI:57453"/>
        <dbReference type="ChEBI" id="CHEBI:57540"/>
        <dbReference type="ChEBI" id="CHEBI:57945"/>
        <dbReference type="ChEBI" id="CHEBI:65315"/>
        <dbReference type="ChEBI" id="CHEBI:74447"/>
        <dbReference type="EC" id="2.1.1.74"/>
    </reaction>
</comment>
<keyword evidence="4 11" id="KW-0489">Methyltransferase</keyword>
<dbReference type="PROSITE" id="PS01281">
    <property type="entry name" value="GIDA_2"/>
    <property type="match status" value="1"/>
</dbReference>
<sequence>MTDAVHIVGGGLAGSEAAWQAAEAGASVVLHEMRPDRGTEAHKTDGLAELVCSNSFRSDDAQTNAVGLLHQEMRRLGSLIMREADRNQVPAGGALAVDRDGFSEAVTAALAAHPRITIERGEVAGLPPAEWGSTIVASGPLTSSALAEAIREVTGEGELAFFDAIAPIIHRDSIDLGKAWFQSRYDKAGPGGTGADYLNCPLDRAQYEAFVAALVEGEKTSFKEWEASTPYFDGCLPIEVMAERGAETLRWGPMKPVGLTNPHDPEVKAYAIVQLRQDNALGTLFNMVGFQTKLKHGEQVRIFRTIPGLEQAEFARLGGLHRNTYLNSPKLLDGELRLKALPRLRFAGQITGCEGYVESAAVGLMAGRFAAAERLGTPFALPPATTAFGALVRHITGGHLAAEEEGGGPRSFQPMNVNFGLFPPLASAPKGEGGKRLRGSEKALARKRALTDRARADFSAWLDEPAARDAAE</sequence>
<dbReference type="PANTHER" id="PTHR11806">
    <property type="entry name" value="GLUCOSE INHIBITED DIVISION PROTEIN A"/>
    <property type="match status" value="1"/>
</dbReference>
<name>A0A4R7BWJ3_9HYPH</name>
<keyword evidence="9 11" id="KW-0521">NADP</keyword>
<feature type="binding site" evidence="11">
    <location>
        <begin position="9"/>
        <end position="14"/>
    </location>
    <ligand>
        <name>FAD</name>
        <dbReference type="ChEBI" id="CHEBI:57692"/>
    </ligand>
</feature>
<evidence type="ECO:0000313" key="14">
    <source>
        <dbReference type="Proteomes" id="UP000295122"/>
    </source>
</evidence>
<evidence type="ECO:0000256" key="9">
    <source>
        <dbReference type="ARBA" id="ARBA00022857"/>
    </source>
</evidence>
<dbReference type="HAMAP" id="MF_01037">
    <property type="entry name" value="TrmFO"/>
    <property type="match status" value="1"/>
</dbReference>
<dbReference type="RefSeq" id="WP_133770954.1">
    <property type="nucleotide sequence ID" value="NZ_SNZR01000013.1"/>
</dbReference>
<dbReference type="EC" id="2.1.1.74" evidence="11"/>
<dbReference type="GO" id="GO:0050660">
    <property type="term" value="F:flavin adenine dinucleotide binding"/>
    <property type="evidence" value="ECO:0007669"/>
    <property type="project" value="UniProtKB-UniRule"/>
</dbReference>
<evidence type="ECO:0000259" key="12">
    <source>
        <dbReference type="Pfam" id="PF01134"/>
    </source>
</evidence>
<comment type="similarity">
    <text evidence="11">Belongs to the MnmG family. TrmFO subfamily.</text>
</comment>
<dbReference type="SUPFAM" id="SSF51905">
    <property type="entry name" value="FAD/NAD(P)-binding domain"/>
    <property type="match status" value="1"/>
</dbReference>
<evidence type="ECO:0000256" key="3">
    <source>
        <dbReference type="ARBA" id="ARBA00022490"/>
    </source>
</evidence>
<dbReference type="EMBL" id="SNZR01000013">
    <property type="protein sequence ID" value="TDR89941.1"/>
    <property type="molecule type" value="Genomic_DNA"/>
</dbReference>
<dbReference type="OrthoDB" id="9803114at2"/>
<evidence type="ECO:0000256" key="8">
    <source>
        <dbReference type="ARBA" id="ARBA00022827"/>
    </source>
</evidence>
<dbReference type="InterPro" id="IPR004417">
    <property type="entry name" value="TrmFO"/>
</dbReference>
<comment type="cofactor">
    <cofactor evidence="1 11">
        <name>FAD</name>
        <dbReference type="ChEBI" id="CHEBI:57692"/>
    </cofactor>
</comment>
<dbReference type="Gene3D" id="3.50.50.60">
    <property type="entry name" value="FAD/NAD(P)-binding domain"/>
    <property type="match status" value="2"/>
</dbReference>
<gene>
    <name evidence="11" type="primary">trmFO</name>
    <name evidence="13" type="ORF">EV668_2778</name>
</gene>
<dbReference type="InterPro" id="IPR040131">
    <property type="entry name" value="MnmG_N"/>
</dbReference>
<evidence type="ECO:0000256" key="2">
    <source>
        <dbReference type="ARBA" id="ARBA00003717"/>
    </source>
</evidence>
<keyword evidence="5 11" id="KW-0285">Flavoprotein</keyword>
<comment type="subcellular location">
    <subcellularLocation>
        <location evidence="11">Cytoplasm</location>
    </subcellularLocation>
</comment>
<dbReference type="GO" id="GO:0002098">
    <property type="term" value="P:tRNA wobble uridine modification"/>
    <property type="evidence" value="ECO:0007669"/>
    <property type="project" value="TreeGrafter"/>
</dbReference>
<dbReference type="NCBIfam" id="NF003739">
    <property type="entry name" value="PRK05335.1"/>
    <property type="match status" value="1"/>
</dbReference>
<dbReference type="AlphaFoldDB" id="A0A4R7BWJ3"/>
<organism evidence="13 14">
    <name type="scientific">Enterovirga rhinocerotis</name>
    <dbReference type="NCBI Taxonomy" id="1339210"/>
    <lineage>
        <taxon>Bacteria</taxon>
        <taxon>Pseudomonadati</taxon>
        <taxon>Pseudomonadota</taxon>
        <taxon>Alphaproteobacteria</taxon>
        <taxon>Hyphomicrobiales</taxon>
        <taxon>Methylobacteriaceae</taxon>
        <taxon>Enterovirga</taxon>
    </lineage>
</organism>
<evidence type="ECO:0000256" key="11">
    <source>
        <dbReference type="HAMAP-Rule" id="MF_01037"/>
    </source>
</evidence>
<comment type="caution">
    <text evidence="13">The sequence shown here is derived from an EMBL/GenBank/DDBJ whole genome shotgun (WGS) entry which is preliminary data.</text>
</comment>
<dbReference type="PANTHER" id="PTHR11806:SF2">
    <property type="entry name" value="METHYLENETETRAHYDROFOLATE--TRNA-(URACIL-5-)-METHYLTRANSFERASE TRMFO"/>
    <property type="match status" value="1"/>
</dbReference>
<protein>
    <recommendedName>
        <fullName evidence="11">Methylenetetrahydrofolate--tRNA-(uracil-5-)-methyltransferase TrmFO</fullName>
        <ecNumber evidence="11">2.1.1.74</ecNumber>
    </recommendedName>
    <alternativeName>
        <fullName evidence="11">Folate-dependent tRNA (uracil-5-)-methyltransferase</fullName>
    </alternativeName>
    <alternativeName>
        <fullName evidence="11">Folate-dependent tRNA(M-5-U54)-methyltransferase</fullName>
    </alternativeName>
</protein>
<keyword evidence="8 11" id="KW-0274">FAD</keyword>
<accession>A0A4R7BWJ3</accession>
<comment type="function">
    <text evidence="2">NAD-binding protein involved in the addition of a carboxymethylaminomethyl (cmnm) group at the wobble position (U34) of certain tRNAs, forming tRNA-cmnm(5)s(2)U34.</text>
</comment>
<evidence type="ECO:0000256" key="4">
    <source>
        <dbReference type="ARBA" id="ARBA00022603"/>
    </source>
</evidence>
<keyword evidence="6 11" id="KW-0808">Transferase</keyword>
<proteinExistence type="inferred from homology"/>